<dbReference type="Pfam" id="PF01943">
    <property type="entry name" value="Polysacc_synt"/>
    <property type="match status" value="1"/>
</dbReference>
<evidence type="ECO:0000256" key="4">
    <source>
        <dbReference type="ARBA" id="ARBA00022989"/>
    </source>
</evidence>
<dbReference type="InterPro" id="IPR024923">
    <property type="entry name" value="PG_synth_SpoVB"/>
</dbReference>
<keyword evidence="2" id="KW-1003">Cell membrane</keyword>
<dbReference type="InterPro" id="IPR050833">
    <property type="entry name" value="Poly_Biosynth_Transport"/>
</dbReference>
<feature type="transmembrane region" description="Helical" evidence="6">
    <location>
        <begin position="319"/>
        <end position="338"/>
    </location>
</feature>
<dbReference type="GO" id="GO:0005886">
    <property type="term" value="C:plasma membrane"/>
    <property type="evidence" value="ECO:0007669"/>
    <property type="project" value="UniProtKB-SubCell"/>
</dbReference>
<dbReference type="AlphaFoldDB" id="A0A920CBH5"/>
<keyword evidence="8" id="KW-1185">Reference proteome</keyword>
<dbReference type="PANTHER" id="PTHR30250">
    <property type="entry name" value="PST FAMILY PREDICTED COLANIC ACID TRANSPORTER"/>
    <property type="match status" value="1"/>
</dbReference>
<feature type="transmembrane region" description="Helical" evidence="6">
    <location>
        <begin position="79"/>
        <end position="104"/>
    </location>
</feature>
<gene>
    <name evidence="7" type="ORF">J2TS6_45260</name>
</gene>
<keyword evidence="3 6" id="KW-0812">Transmembrane</keyword>
<feature type="transmembrane region" description="Helical" evidence="6">
    <location>
        <begin position="45"/>
        <end position="67"/>
    </location>
</feature>
<feature type="transmembrane region" description="Helical" evidence="6">
    <location>
        <begin position="358"/>
        <end position="379"/>
    </location>
</feature>
<feature type="transmembrane region" description="Helical" evidence="6">
    <location>
        <begin position="12"/>
        <end position="33"/>
    </location>
</feature>
<evidence type="ECO:0000313" key="7">
    <source>
        <dbReference type="EMBL" id="GIO33385.1"/>
    </source>
</evidence>
<organism evidence="7 8">
    <name type="scientific">Paenibacillus albilobatus</name>
    <dbReference type="NCBI Taxonomy" id="2716884"/>
    <lineage>
        <taxon>Bacteria</taxon>
        <taxon>Bacillati</taxon>
        <taxon>Bacillota</taxon>
        <taxon>Bacilli</taxon>
        <taxon>Bacillales</taxon>
        <taxon>Paenibacillaceae</taxon>
        <taxon>Paenibacillus</taxon>
    </lineage>
</organism>
<feature type="transmembrane region" description="Helical" evidence="6">
    <location>
        <begin position="412"/>
        <end position="434"/>
    </location>
</feature>
<feature type="transmembrane region" description="Helical" evidence="6">
    <location>
        <begin position="476"/>
        <end position="496"/>
    </location>
</feature>
<protein>
    <submittedName>
        <fullName evidence="7">Stage V sporulation protein B</fullName>
    </submittedName>
</protein>
<comment type="caution">
    <text evidence="7">The sequence shown here is derived from an EMBL/GenBank/DDBJ whole genome shotgun (WGS) entry which is preliminary data.</text>
</comment>
<feature type="transmembrane region" description="Helical" evidence="6">
    <location>
        <begin position="386"/>
        <end position="406"/>
    </location>
</feature>
<evidence type="ECO:0000256" key="1">
    <source>
        <dbReference type="ARBA" id="ARBA00004651"/>
    </source>
</evidence>
<accession>A0A920CBH5</accession>
<dbReference type="PANTHER" id="PTHR30250:SF21">
    <property type="entry name" value="LIPID II FLIPPASE MURJ"/>
    <property type="match status" value="1"/>
</dbReference>
<evidence type="ECO:0000256" key="2">
    <source>
        <dbReference type="ARBA" id="ARBA00022475"/>
    </source>
</evidence>
<feature type="transmembrane region" description="Helical" evidence="6">
    <location>
        <begin position="446"/>
        <end position="470"/>
    </location>
</feature>
<proteinExistence type="predicted"/>
<keyword evidence="5 6" id="KW-0472">Membrane</keyword>
<feature type="transmembrane region" description="Helical" evidence="6">
    <location>
        <begin position="275"/>
        <end position="298"/>
    </location>
</feature>
<feature type="transmembrane region" description="Helical" evidence="6">
    <location>
        <begin position="220"/>
        <end position="242"/>
    </location>
</feature>
<evidence type="ECO:0000313" key="8">
    <source>
        <dbReference type="Proteomes" id="UP000679779"/>
    </source>
</evidence>
<feature type="transmembrane region" description="Helical" evidence="6">
    <location>
        <begin position="116"/>
        <end position="134"/>
    </location>
</feature>
<evidence type="ECO:0000256" key="6">
    <source>
        <dbReference type="SAM" id="Phobius"/>
    </source>
</evidence>
<reference evidence="7" key="1">
    <citation type="submission" date="2021-03" db="EMBL/GenBank/DDBJ databases">
        <title>Antimicrobial resistance genes in bacteria isolated from Japanese honey, and their potential for conferring macrolide and lincosamide resistance in the American foulbrood pathogen Paenibacillus larvae.</title>
        <authorList>
            <person name="Okamoto M."/>
            <person name="Kumagai M."/>
            <person name="Kanamori H."/>
            <person name="Takamatsu D."/>
        </authorList>
    </citation>
    <scope>NUCLEOTIDE SEQUENCE</scope>
    <source>
        <strain evidence="7">J2TS6</strain>
    </source>
</reference>
<dbReference type="Proteomes" id="UP000679779">
    <property type="component" value="Unassembled WGS sequence"/>
</dbReference>
<name>A0A920CBH5_9BACL</name>
<dbReference type="RefSeq" id="WP_160043547.1">
    <property type="nucleotide sequence ID" value="NZ_BORQ01000006.1"/>
</dbReference>
<dbReference type="PIRSF" id="PIRSF038958">
    <property type="entry name" value="PG_synth_SpoVB"/>
    <property type="match status" value="1"/>
</dbReference>
<dbReference type="InterPro" id="IPR002797">
    <property type="entry name" value="Polysacc_synth"/>
</dbReference>
<evidence type="ECO:0000256" key="5">
    <source>
        <dbReference type="ARBA" id="ARBA00023136"/>
    </source>
</evidence>
<keyword evidence="4 6" id="KW-1133">Transmembrane helix</keyword>
<feature type="transmembrane region" description="Helical" evidence="6">
    <location>
        <begin position="178"/>
        <end position="199"/>
    </location>
</feature>
<evidence type="ECO:0000256" key="3">
    <source>
        <dbReference type="ARBA" id="ARBA00022692"/>
    </source>
</evidence>
<dbReference type="EMBL" id="BORQ01000006">
    <property type="protein sequence ID" value="GIO33385.1"/>
    <property type="molecule type" value="Genomic_DNA"/>
</dbReference>
<comment type="subcellular location">
    <subcellularLocation>
        <location evidence="1">Cell membrane</location>
        <topology evidence="1">Multi-pass membrane protein</topology>
    </subcellularLocation>
</comment>
<sequence>MPLPSFLKQTVLRTGIIFLVKAIGLTVRIPLFRLLGSEGAGIYQMVYSIFGFALTLIVGGFPTSLALMTAKNPARGLQFFNRLFVPFIVLGVCSGSIGFAAAPYLAHVLGDSRLTFPIRCITPALAIIPLLQLYRGFLQGIESYMQISASELIEQAVRAGTMLLLAVLWIKYGMHAAVGGAVFGAFTGGVIALCFLWGLRYRKKTTSALNLDETSTLRRSMLGPEAFLFMKSSLAIMLTRLISPTSDLLDALIIPRRLQIAGLSHAGAVAVFGEIFGMASIIVYLPTIVTAALSYTMASKLSASWQNDKRDDFKERSNLCLEIGWLWGISSAMILLFHADELSKLVFGNEDAAEAIRWMSFAPIVAGMRELTTTMLWTIDQKKAPLTGSLLGLVCSAVAAYCLTAIPGFGYAGAAIGIFLFELVPLLWNALVLRKHCKGVLSIGRLLRASLFLVLIPFLHTPLDVFLVHIGLESSVIRSIVSLLFFTVNIGLYILYRYRKK</sequence>